<dbReference type="InterPro" id="IPR044066">
    <property type="entry name" value="TRIAD_supradom"/>
</dbReference>
<dbReference type="Pfam" id="PF26191">
    <property type="entry name" value="RING-HC_RBR_RNF216"/>
    <property type="match status" value="1"/>
</dbReference>
<evidence type="ECO:0000256" key="5">
    <source>
        <dbReference type="ARBA" id="ARBA00022771"/>
    </source>
</evidence>
<feature type="domain" description="RING-type" evidence="10">
    <location>
        <begin position="594"/>
        <end position="898"/>
    </location>
</feature>
<dbReference type="PROSITE" id="PS51873">
    <property type="entry name" value="TRIAD"/>
    <property type="match status" value="1"/>
</dbReference>
<evidence type="ECO:0000256" key="4">
    <source>
        <dbReference type="ARBA" id="ARBA00022737"/>
    </source>
</evidence>
<evidence type="ECO:0000256" key="7">
    <source>
        <dbReference type="ARBA" id="ARBA00022833"/>
    </source>
</evidence>
<protein>
    <recommendedName>
        <fullName evidence="10">RING-type domain-containing protein</fullName>
    </recommendedName>
</protein>
<keyword evidence="3" id="KW-0479">Metal-binding</keyword>
<keyword evidence="6" id="KW-0833">Ubl conjugation pathway</keyword>
<dbReference type="GO" id="GO:0008270">
    <property type="term" value="F:zinc ion binding"/>
    <property type="evidence" value="ECO:0007669"/>
    <property type="project" value="UniProtKB-KW"/>
</dbReference>
<comment type="caution">
    <text evidence="11">The sequence shown here is derived from an EMBL/GenBank/DDBJ whole genome shotgun (WGS) entry which is preliminary data.</text>
</comment>
<keyword evidence="5" id="KW-0863">Zinc-finger</keyword>
<keyword evidence="9" id="KW-0472">Membrane</keyword>
<dbReference type="OrthoDB" id="10009520at2759"/>
<reference evidence="11 12" key="1">
    <citation type="submission" date="2017-03" db="EMBL/GenBank/DDBJ databases">
        <title>Genomes of endolithic fungi from Antarctica.</title>
        <authorList>
            <person name="Coleine C."/>
            <person name="Masonjones S."/>
            <person name="Stajich J.E."/>
        </authorList>
    </citation>
    <scope>NUCLEOTIDE SEQUENCE [LARGE SCALE GENOMIC DNA]</scope>
    <source>
        <strain evidence="11 12">CCFEE 5311</strain>
    </source>
</reference>
<dbReference type="Pfam" id="PF26200">
    <property type="entry name" value="Rcat_RNF216"/>
    <property type="match status" value="1"/>
</dbReference>
<dbReference type="Gene3D" id="3.40.50.720">
    <property type="entry name" value="NAD(P)-binding Rossmann-like Domain"/>
    <property type="match status" value="1"/>
</dbReference>
<dbReference type="EMBL" id="NAJP01000016">
    <property type="protein sequence ID" value="TKA44069.1"/>
    <property type="molecule type" value="Genomic_DNA"/>
</dbReference>
<dbReference type="InterPro" id="IPR047544">
    <property type="entry name" value="RING-HC_RBR_RNF216"/>
</dbReference>
<dbReference type="GO" id="GO:0016740">
    <property type="term" value="F:transferase activity"/>
    <property type="evidence" value="ECO:0007669"/>
    <property type="project" value="UniProtKB-KW"/>
</dbReference>
<evidence type="ECO:0000313" key="12">
    <source>
        <dbReference type="Proteomes" id="UP000310066"/>
    </source>
</evidence>
<dbReference type="CDD" id="cd20353">
    <property type="entry name" value="Rcat_RBR_RNF216"/>
    <property type="match status" value="1"/>
</dbReference>
<dbReference type="InterPro" id="IPR058758">
    <property type="entry name" value="UBA_RNF216"/>
</dbReference>
<dbReference type="PANTHER" id="PTHR22770">
    <property type="entry name" value="UBIQUITIN CONJUGATING ENZYME 7 INTERACTING PROTEIN-RELATED"/>
    <property type="match status" value="1"/>
</dbReference>
<gene>
    <name evidence="11" type="ORF">B0A54_04835</name>
</gene>
<dbReference type="Pfam" id="PF00106">
    <property type="entry name" value="adh_short"/>
    <property type="match status" value="1"/>
</dbReference>
<dbReference type="PANTHER" id="PTHR22770:SF42">
    <property type="entry name" value="FINGER PROTEIN (ZIN), PUTATIVE (AFU_ORTHOLOGUE AFUA_4G03910)-RELATED"/>
    <property type="match status" value="1"/>
</dbReference>
<evidence type="ECO:0000256" key="3">
    <source>
        <dbReference type="ARBA" id="ARBA00022723"/>
    </source>
</evidence>
<evidence type="ECO:0000256" key="6">
    <source>
        <dbReference type="ARBA" id="ARBA00022786"/>
    </source>
</evidence>
<sequence length="967" mass="106981">MATYDRNHFVKPDASYDPSGLTGKSVVITGGASGLGLQFAKDLVAAGAFVTIGDIDAKGGERVVEDLGGGKKATFVQCDVLSWQDQLKLFKTALDRSPSKGIDIVLANAGISGQDDIFHDKTDETTGDPLEPDLSIFKIDGIGPLYTVKLALHFLSRQPHDEKGRDRCIVMTASLAGYLGLPGSPQYNAAKFAVRGMMNSLKLTAPAKGIRVNVLAPWFIKTAIMSDELVDKLTGYGVKFAAIEDASSAVMHLASDKSLNGRALAVVTRDVDPRGYMDLREDDYREGEFLLKASQEVRQTSHRIESITRTAHPSDAIIVAYAEMDYVPVPKAGRLWYSKADFFRPFRTATGATAGENIIPLYDPTLHREVVDEPDLKDLNTALATLVDIFPDVEPETFREILSNLSESSRVEIVTEQMLKNEAKKSRKTLRKLPPPETTAKRRPRLGSQAALPTADTFRSESYKKAVKQVLYQEFKTLSHSSVKAVMAEQNYSYTQSRPILQQLAAKSWRFSLSSIWARRSPSVAAGEHPNIMMGNTTTDQIIGVRRTGSAQLDQELHHLFVTPTLQQRRQEQLAADFALASQLNDTEAKETETLFDCECCYGSVTFEQLAICDDNCHQLCFECVRRSVNEALYGQGWSQSIDLQKTTLRCFASADQTCHGRLPGAVVRRALAEPGAEEDTWNELQNRMASEALVKSGLRLQRCGLCNYAEVDEVPSLKLRTAHGILTHIVTRSSATLQIMLLFLTAATMLITAPLIMIAFLVWMLITLVPPVATITNASWSRVYKQRRGLKFECRNPTCSKISCIRCTATWRDPHVCFESEKTSLRTAIESSATAAVKRTCPRCLLSFVKASGCNKLVCNCGYTMCYICRQEVTSKEGYGHFCQHFRPSGGRCGECERCDLYGAEDEEAAIRKATQTAEKMWREKEGGRQGDTHTTQLMVEALVSQRGHGRWYEGLLDAVVEAIAA</sequence>
<dbReference type="CDD" id="cd16630">
    <property type="entry name" value="RING-HC_RBR_RNF216"/>
    <property type="match status" value="1"/>
</dbReference>
<keyword evidence="2" id="KW-0808">Transferase</keyword>
<evidence type="ECO:0000256" key="2">
    <source>
        <dbReference type="ARBA" id="ARBA00022679"/>
    </source>
</evidence>
<name>A0A4V6WK90_9PEZI</name>
<dbReference type="InterPro" id="IPR051628">
    <property type="entry name" value="LUBAC_E3_Ligases"/>
</dbReference>
<dbReference type="InterPro" id="IPR036291">
    <property type="entry name" value="NAD(P)-bd_dom_sf"/>
</dbReference>
<dbReference type="STRING" id="329885.A0A4V6WK90"/>
<evidence type="ECO:0000256" key="8">
    <source>
        <dbReference type="SAM" id="MobiDB-lite"/>
    </source>
</evidence>
<dbReference type="Gene3D" id="1.20.120.1750">
    <property type="match status" value="1"/>
</dbReference>
<accession>A0A4V6WK90</accession>
<dbReference type="SUPFAM" id="SSF57850">
    <property type="entry name" value="RING/U-box"/>
    <property type="match status" value="1"/>
</dbReference>
<dbReference type="Proteomes" id="UP000310066">
    <property type="component" value="Unassembled WGS sequence"/>
</dbReference>
<evidence type="ECO:0000313" key="11">
    <source>
        <dbReference type="EMBL" id="TKA44069.1"/>
    </source>
</evidence>
<dbReference type="InterPro" id="IPR047546">
    <property type="entry name" value="Rcat_RBR_RNF216"/>
</dbReference>
<dbReference type="AlphaFoldDB" id="A0A4V6WK90"/>
<keyword evidence="9" id="KW-1133">Transmembrane helix</keyword>
<proteinExistence type="predicted"/>
<keyword evidence="7" id="KW-0862">Zinc</keyword>
<dbReference type="InterPro" id="IPR002347">
    <property type="entry name" value="SDR_fam"/>
</dbReference>
<dbReference type="SUPFAM" id="SSF51735">
    <property type="entry name" value="NAD(P)-binding Rossmann-fold domains"/>
    <property type="match status" value="1"/>
</dbReference>
<comment type="pathway">
    <text evidence="1">Protein modification; protein ubiquitination.</text>
</comment>
<dbReference type="Pfam" id="PF26112">
    <property type="entry name" value="UBA_RNF216"/>
    <property type="match status" value="1"/>
</dbReference>
<keyword evidence="4" id="KW-0677">Repeat</keyword>
<evidence type="ECO:0000256" key="9">
    <source>
        <dbReference type="SAM" id="Phobius"/>
    </source>
</evidence>
<evidence type="ECO:0000256" key="1">
    <source>
        <dbReference type="ARBA" id="ARBA00004906"/>
    </source>
</evidence>
<feature type="transmembrane region" description="Helical" evidence="9">
    <location>
        <begin position="740"/>
        <end position="767"/>
    </location>
</feature>
<dbReference type="PRINTS" id="PR00081">
    <property type="entry name" value="GDHRDH"/>
</dbReference>
<feature type="region of interest" description="Disordered" evidence="8">
    <location>
        <begin position="424"/>
        <end position="454"/>
    </location>
</feature>
<evidence type="ECO:0000259" key="10">
    <source>
        <dbReference type="PROSITE" id="PS51873"/>
    </source>
</evidence>
<organism evidence="11 12">
    <name type="scientific">Friedmanniomyces endolithicus</name>
    <dbReference type="NCBI Taxonomy" id="329885"/>
    <lineage>
        <taxon>Eukaryota</taxon>
        <taxon>Fungi</taxon>
        <taxon>Dikarya</taxon>
        <taxon>Ascomycota</taxon>
        <taxon>Pezizomycotina</taxon>
        <taxon>Dothideomycetes</taxon>
        <taxon>Dothideomycetidae</taxon>
        <taxon>Mycosphaerellales</taxon>
        <taxon>Teratosphaeriaceae</taxon>
        <taxon>Friedmanniomyces</taxon>
    </lineage>
</organism>
<keyword evidence="9" id="KW-0812">Transmembrane</keyword>